<evidence type="ECO:0000313" key="2">
    <source>
        <dbReference type="Proteomes" id="UP001183127"/>
    </source>
</evidence>
<name>A0ABY9QWC7_9PSED</name>
<protein>
    <submittedName>
        <fullName evidence="1">Uncharacterized protein</fullName>
    </submittedName>
</protein>
<proteinExistence type="predicted"/>
<evidence type="ECO:0000313" key="1">
    <source>
        <dbReference type="EMBL" id="WMW08074.1"/>
    </source>
</evidence>
<organism evidence="1 2">
    <name type="scientific">Pseudomonas entomophila</name>
    <dbReference type="NCBI Taxonomy" id="312306"/>
    <lineage>
        <taxon>Bacteria</taxon>
        <taxon>Pseudomonadati</taxon>
        <taxon>Pseudomonadota</taxon>
        <taxon>Gammaproteobacteria</taxon>
        <taxon>Pseudomonadales</taxon>
        <taxon>Pseudomonadaceae</taxon>
        <taxon>Pseudomonas</taxon>
    </lineage>
</organism>
<gene>
    <name evidence="1" type="ORF">RAH46_12245</name>
</gene>
<keyword evidence="2" id="KW-1185">Reference proteome</keyword>
<sequence>MAAKAKKLSEQALDALERQVPRHASEATHSAYLRALQANQQGVLCIDEGELVRVAADGVRTVLDKARPRRKVKVGEVITVRKVNDGTTDERP</sequence>
<dbReference type="RefSeq" id="WP_011534550.1">
    <property type="nucleotide sequence ID" value="NZ_CP132921.1"/>
</dbReference>
<accession>A0ABY9QWC7</accession>
<reference evidence="1 2" key="1">
    <citation type="submission" date="2023-08" db="EMBL/GenBank/DDBJ databases">
        <title>Complete Genome Sequence of Pseudomonas entomophila TVIN A01.</title>
        <authorList>
            <person name="Shelke T."/>
            <person name="Mahar N.S."/>
            <person name="Gupta I."/>
            <person name="Gupta V."/>
        </authorList>
    </citation>
    <scope>NUCLEOTIDE SEQUENCE [LARGE SCALE GENOMIC DNA]</scope>
    <source>
        <strain evidence="1 2">TVIN-A01</strain>
    </source>
</reference>
<dbReference type="EMBL" id="CP132921">
    <property type="protein sequence ID" value="WMW08074.1"/>
    <property type="molecule type" value="Genomic_DNA"/>
</dbReference>
<dbReference type="GeneID" id="32806495"/>
<dbReference type="Proteomes" id="UP001183127">
    <property type="component" value="Chromosome"/>
</dbReference>